<dbReference type="EMBL" id="CM018217">
    <property type="protein sequence ID" value="KAB2038468.1"/>
    <property type="molecule type" value="Genomic_DNA"/>
</dbReference>
<keyword evidence="2" id="KW-1185">Reference proteome</keyword>
<dbReference type="PANTHER" id="PTHR13021">
    <property type="entry name" value="PRE-MRNA-SPLICING FACTOR ISY1"/>
    <property type="match status" value="1"/>
</dbReference>
<gene>
    <name evidence="1" type="ORF">ES319_D03G146800v1</name>
</gene>
<dbReference type="InterPro" id="IPR009360">
    <property type="entry name" value="Isy1"/>
</dbReference>
<dbReference type="GO" id="GO:0000350">
    <property type="term" value="P:generation of catalytic spliceosome for second transesterification step"/>
    <property type="evidence" value="ECO:0007669"/>
    <property type="project" value="InterPro"/>
</dbReference>
<proteinExistence type="predicted"/>
<dbReference type="OrthoDB" id="1739576at2759"/>
<organism evidence="1 2">
    <name type="scientific">Gossypium barbadense</name>
    <name type="common">Sea Island cotton</name>
    <name type="synonym">Hibiscus barbadensis</name>
    <dbReference type="NCBI Taxonomy" id="3634"/>
    <lineage>
        <taxon>Eukaryota</taxon>
        <taxon>Viridiplantae</taxon>
        <taxon>Streptophyta</taxon>
        <taxon>Embryophyta</taxon>
        <taxon>Tracheophyta</taxon>
        <taxon>Spermatophyta</taxon>
        <taxon>Magnoliopsida</taxon>
        <taxon>eudicotyledons</taxon>
        <taxon>Gunneridae</taxon>
        <taxon>Pentapetalae</taxon>
        <taxon>rosids</taxon>
        <taxon>malvids</taxon>
        <taxon>Malvales</taxon>
        <taxon>Malvaceae</taxon>
        <taxon>Malvoideae</taxon>
        <taxon>Gossypium</taxon>
    </lineage>
</organism>
<accession>A0A5J5S5T5</accession>
<dbReference type="Pfam" id="PF06246">
    <property type="entry name" value="Isy1"/>
    <property type="match status" value="2"/>
</dbReference>
<evidence type="ECO:0000313" key="1">
    <source>
        <dbReference type="EMBL" id="KAB2038468.1"/>
    </source>
</evidence>
<protein>
    <submittedName>
        <fullName evidence="1">Uncharacterized protein</fullName>
    </submittedName>
</protein>
<sequence>MLNRFIALKAKEKKKPKERHHFLASECRDLAVAKKWDQQIMREISHKVTEAKHAPKMTNLKGNIVDVPNPSGRGPGYRYFKAAKKLPRVKKLFEKQPELRKRRTTDDIYKSIDASYYGYRDEVLARVKGPTEAKMRTKAEEEWQRVLFEEEEDVMVEEMREREEKERKDKEREFFVHVPLPDDKEIERMIVERKKMELLSKYASEGLLEEQSEAMDILNIYS</sequence>
<evidence type="ECO:0000313" key="2">
    <source>
        <dbReference type="Proteomes" id="UP000327439"/>
    </source>
</evidence>
<reference evidence="2" key="1">
    <citation type="journal article" date="2020" name="Nat. Genet.">
        <title>Genomic diversifications of five Gossypium allopolyploid species and their impact on cotton improvement.</title>
        <authorList>
            <person name="Chen Z.J."/>
            <person name="Sreedasyam A."/>
            <person name="Ando A."/>
            <person name="Song Q."/>
            <person name="De Santiago L.M."/>
            <person name="Hulse-Kemp A.M."/>
            <person name="Ding M."/>
            <person name="Ye W."/>
            <person name="Kirkbride R.C."/>
            <person name="Jenkins J."/>
            <person name="Plott C."/>
            <person name="Lovell J."/>
            <person name="Lin Y.M."/>
            <person name="Vaughn R."/>
            <person name="Liu B."/>
            <person name="Simpson S."/>
            <person name="Scheffler B.E."/>
            <person name="Wen L."/>
            <person name="Saski C.A."/>
            <person name="Grover C.E."/>
            <person name="Hu G."/>
            <person name="Conover J.L."/>
            <person name="Carlson J.W."/>
            <person name="Shu S."/>
            <person name="Boston L.B."/>
            <person name="Williams M."/>
            <person name="Peterson D.G."/>
            <person name="McGee K."/>
            <person name="Jones D.C."/>
            <person name="Wendel J.F."/>
            <person name="Stelly D.M."/>
            <person name="Grimwood J."/>
            <person name="Schmutz J."/>
        </authorList>
    </citation>
    <scope>NUCLEOTIDE SEQUENCE [LARGE SCALE GENOMIC DNA]</scope>
    <source>
        <strain evidence="2">cv. 3-79</strain>
    </source>
</reference>
<name>A0A5J5S5T5_GOSBA</name>
<dbReference type="Proteomes" id="UP000327439">
    <property type="component" value="Chromosome D03"/>
</dbReference>
<dbReference type="AlphaFoldDB" id="A0A5J5S5T5"/>